<evidence type="ECO:0000256" key="6">
    <source>
        <dbReference type="ARBA" id="ARBA00023004"/>
    </source>
</evidence>
<keyword evidence="6" id="KW-0408">Iron</keyword>
<comment type="caution">
    <text evidence="10">The sequence shown here is derived from an EMBL/GenBank/DDBJ whole genome shotgun (WGS) entry which is preliminary data.</text>
</comment>
<dbReference type="SUPFAM" id="SSF47571">
    <property type="entry name" value="Cloroperoxidase"/>
    <property type="match status" value="1"/>
</dbReference>
<keyword evidence="11" id="KW-1185">Reference proteome</keyword>
<feature type="signal peptide" evidence="8">
    <location>
        <begin position="1"/>
        <end position="22"/>
    </location>
</feature>
<sequence length="160" mass="17726">MLGGWSSILALTLLGPASIVGAFPSAEHVHKLMGGAGHPHRNKSGCPFAGMKDFGDLKDDHSNEIDKRFLFSLMNKPVDVTGDHEFQPPNWELGDQRGPCPGLNALANHAYIPRSGVVSFFEYMEWAWIWPPFWPLWAQSGRATQFPSIPDSPLEDETPE</sequence>
<feature type="chain" id="PRO_5042143247" description="Heme haloperoxidase family profile domain-containing protein" evidence="8">
    <location>
        <begin position="23"/>
        <end position="160"/>
    </location>
</feature>
<organism evidence="10 11">
    <name type="scientific">Aspergillus nanangensis</name>
    <dbReference type="NCBI Taxonomy" id="2582783"/>
    <lineage>
        <taxon>Eukaryota</taxon>
        <taxon>Fungi</taxon>
        <taxon>Dikarya</taxon>
        <taxon>Ascomycota</taxon>
        <taxon>Pezizomycotina</taxon>
        <taxon>Eurotiomycetes</taxon>
        <taxon>Eurotiomycetidae</taxon>
        <taxon>Eurotiales</taxon>
        <taxon>Aspergillaceae</taxon>
        <taxon>Aspergillus</taxon>
        <taxon>Aspergillus subgen. Circumdati</taxon>
    </lineage>
</organism>
<evidence type="ECO:0000256" key="3">
    <source>
        <dbReference type="ARBA" id="ARBA00022617"/>
    </source>
</evidence>
<gene>
    <name evidence="10" type="ORF">FE257_012339</name>
</gene>
<name>A0AAD4CGA4_ASPNN</name>
<dbReference type="AlphaFoldDB" id="A0AAD4CGA4"/>
<evidence type="ECO:0000256" key="7">
    <source>
        <dbReference type="ARBA" id="ARBA00025795"/>
    </source>
</evidence>
<dbReference type="InterPro" id="IPR036851">
    <property type="entry name" value="Chloroperoxidase-like_sf"/>
</dbReference>
<evidence type="ECO:0000259" key="9">
    <source>
        <dbReference type="PROSITE" id="PS51405"/>
    </source>
</evidence>
<comment type="cofactor">
    <cofactor evidence="1">
        <name>heme b</name>
        <dbReference type="ChEBI" id="CHEBI:60344"/>
    </cofactor>
</comment>
<dbReference type="Proteomes" id="UP001194746">
    <property type="component" value="Unassembled WGS sequence"/>
</dbReference>
<dbReference type="EMBL" id="VCAU01000089">
    <property type="protein sequence ID" value="KAF9885757.1"/>
    <property type="molecule type" value="Genomic_DNA"/>
</dbReference>
<evidence type="ECO:0000256" key="2">
    <source>
        <dbReference type="ARBA" id="ARBA00022559"/>
    </source>
</evidence>
<feature type="domain" description="Heme haloperoxidase family profile" evidence="9">
    <location>
        <begin position="82"/>
        <end position="160"/>
    </location>
</feature>
<keyword evidence="3" id="KW-0349">Heme</keyword>
<dbReference type="GO" id="GO:0004601">
    <property type="term" value="F:peroxidase activity"/>
    <property type="evidence" value="ECO:0007669"/>
    <property type="project" value="UniProtKB-KW"/>
</dbReference>
<dbReference type="GO" id="GO:0046872">
    <property type="term" value="F:metal ion binding"/>
    <property type="evidence" value="ECO:0007669"/>
    <property type="project" value="UniProtKB-KW"/>
</dbReference>
<comment type="similarity">
    <text evidence="7">Belongs to the chloroperoxidase family.</text>
</comment>
<keyword evidence="4" id="KW-0479">Metal-binding</keyword>
<reference evidence="10" key="1">
    <citation type="journal article" date="2019" name="Beilstein J. Org. Chem.">
        <title>Nanangenines: drimane sesquiterpenoids as the dominant metabolite cohort of a novel Australian fungus, Aspergillus nanangensis.</title>
        <authorList>
            <person name="Lacey H.J."/>
            <person name="Gilchrist C.L.M."/>
            <person name="Crombie A."/>
            <person name="Kalaitzis J.A."/>
            <person name="Vuong D."/>
            <person name="Rutledge P.J."/>
            <person name="Turner P."/>
            <person name="Pitt J.I."/>
            <person name="Lacey E."/>
            <person name="Chooi Y.H."/>
            <person name="Piggott A.M."/>
        </authorList>
    </citation>
    <scope>NUCLEOTIDE SEQUENCE</scope>
    <source>
        <strain evidence="10">MST-FP2251</strain>
    </source>
</reference>
<evidence type="ECO:0000256" key="1">
    <source>
        <dbReference type="ARBA" id="ARBA00001970"/>
    </source>
</evidence>
<proteinExistence type="inferred from homology"/>
<evidence type="ECO:0000313" key="10">
    <source>
        <dbReference type="EMBL" id="KAF9885757.1"/>
    </source>
</evidence>
<evidence type="ECO:0000313" key="11">
    <source>
        <dbReference type="Proteomes" id="UP001194746"/>
    </source>
</evidence>
<protein>
    <recommendedName>
        <fullName evidence="9">Heme haloperoxidase family profile domain-containing protein</fullName>
    </recommendedName>
</protein>
<keyword evidence="8" id="KW-0732">Signal</keyword>
<keyword evidence="5" id="KW-0560">Oxidoreductase</keyword>
<dbReference type="Gene3D" id="1.10.489.10">
    <property type="entry name" value="Chloroperoxidase-like"/>
    <property type="match status" value="1"/>
</dbReference>
<evidence type="ECO:0000256" key="8">
    <source>
        <dbReference type="SAM" id="SignalP"/>
    </source>
</evidence>
<reference evidence="10" key="2">
    <citation type="submission" date="2020-02" db="EMBL/GenBank/DDBJ databases">
        <authorList>
            <person name="Gilchrist C.L.M."/>
            <person name="Chooi Y.-H."/>
        </authorList>
    </citation>
    <scope>NUCLEOTIDE SEQUENCE</scope>
    <source>
        <strain evidence="10">MST-FP2251</strain>
    </source>
</reference>
<dbReference type="PANTHER" id="PTHR33577:SF16">
    <property type="entry name" value="HEME HALOPEROXIDASE FAMILY PROFILE DOMAIN-CONTAINING PROTEIN"/>
    <property type="match status" value="1"/>
</dbReference>
<dbReference type="PANTHER" id="PTHR33577">
    <property type="entry name" value="STERIGMATOCYSTIN BIOSYNTHESIS PEROXIDASE STCC-RELATED"/>
    <property type="match status" value="1"/>
</dbReference>
<evidence type="ECO:0000256" key="5">
    <source>
        <dbReference type="ARBA" id="ARBA00023002"/>
    </source>
</evidence>
<dbReference type="Pfam" id="PF01328">
    <property type="entry name" value="Peroxidase_2"/>
    <property type="match status" value="1"/>
</dbReference>
<keyword evidence="2" id="KW-0575">Peroxidase</keyword>
<dbReference type="PROSITE" id="PS51405">
    <property type="entry name" value="HEME_HALOPEROXIDASE"/>
    <property type="match status" value="1"/>
</dbReference>
<accession>A0AAD4CGA4</accession>
<evidence type="ECO:0000256" key="4">
    <source>
        <dbReference type="ARBA" id="ARBA00022723"/>
    </source>
</evidence>
<dbReference type="InterPro" id="IPR000028">
    <property type="entry name" value="Chloroperoxidase"/>
</dbReference>